<sequence>MEPLLDIAAKATDAAVIAFTLEVSLAVVDRFAVQAPLRSAVGKRVD</sequence>
<evidence type="ECO:0000313" key="1">
    <source>
        <dbReference type="EMBL" id="SDX18335.1"/>
    </source>
</evidence>
<dbReference type="AlphaFoldDB" id="A0A1H2ZLT3"/>
<dbReference type="Proteomes" id="UP000182573">
    <property type="component" value="Unassembled WGS sequence"/>
</dbReference>
<accession>A0A1H2ZLT3</accession>
<evidence type="ECO:0000313" key="2">
    <source>
        <dbReference type="Proteomes" id="UP000182573"/>
    </source>
</evidence>
<name>A0A1H2ZLT3_HALVA</name>
<reference evidence="1 2" key="1">
    <citation type="submission" date="2016-10" db="EMBL/GenBank/DDBJ databases">
        <authorList>
            <person name="de Groot N.N."/>
        </authorList>
    </citation>
    <scope>NUCLEOTIDE SEQUENCE [LARGE SCALE GENOMIC DNA]</scope>
    <source>
        <strain evidence="1 2">DSM 3756</strain>
    </source>
</reference>
<proteinExistence type="predicted"/>
<gene>
    <name evidence="1" type="ORF">SAMN05443574_11741</name>
</gene>
<organism evidence="1 2">
    <name type="scientific">Haloarcula vallismortis</name>
    <name type="common">Halobacterium vallismortis</name>
    <dbReference type="NCBI Taxonomy" id="28442"/>
    <lineage>
        <taxon>Archaea</taxon>
        <taxon>Methanobacteriati</taxon>
        <taxon>Methanobacteriota</taxon>
        <taxon>Stenosarchaea group</taxon>
        <taxon>Halobacteria</taxon>
        <taxon>Halobacteriales</taxon>
        <taxon>Haloarculaceae</taxon>
        <taxon>Haloarcula</taxon>
    </lineage>
</organism>
<dbReference type="RefSeq" id="WP_170832145.1">
    <property type="nucleotide sequence ID" value="NZ_FNOF01000017.1"/>
</dbReference>
<dbReference type="EMBL" id="FNOF01000017">
    <property type="protein sequence ID" value="SDX18335.1"/>
    <property type="molecule type" value="Genomic_DNA"/>
</dbReference>
<protein>
    <submittedName>
        <fullName evidence="1">Uncharacterized protein</fullName>
    </submittedName>
</protein>